<accession>A0ABV6YPS6</accession>
<sequence>MPSIPNWKEVFIIRRGDEAIVWPPVLIAEADDYITFKTLGVSARIEFPFDGPFEPNNSTHQPTAEKPGWIGVENLPNGVEAGIRVGMDLTTTVKLKADDKSNALGELRDPDGVFGKSGESMVKGNIQVYTYSVFCVEINDHAIGNSSPVIMIEPPQPPKPGGG</sequence>
<comment type="caution">
    <text evidence="1">The sequence shown here is derived from an EMBL/GenBank/DDBJ whole genome shotgun (WGS) entry which is preliminary data.</text>
</comment>
<evidence type="ECO:0000313" key="1">
    <source>
        <dbReference type="EMBL" id="MFC1800069.1"/>
    </source>
</evidence>
<evidence type="ECO:0008006" key="3">
    <source>
        <dbReference type="Google" id="ProtNLM"/>
    </source>
</evidence>
<reference evidence="1 2" key="1">
    <citation type="submission" date="2024-09" db="EMBL/GenBank/DDBJ databases">
        <authorList>
            <person name="D'Angelo T."/>
        </authorList>
    </citation>
    <scope>NUCLEOTIDE SEQUENCE [LARGE SCALE GENOMIC DNA]</scope>
    <source>
        <strain evidence="1">SAG AM-311-F02</strain>
    </source>
</reference>
<name>A0ABV6YPS6_UNCEI</name>
<keyword evidence="2" id="KW-1185">Reference proteome</keyword>
<evidence type="ECO:0000313" key="2">
    <source>
        <dbReference type="Proteomes" id="UP001594288"/>
    </source>
</evidence>
<proteinExistence type="predicted"/>
<dbReference type="EMBL" id="JBHPEI010000062">
    <property type="protein sequence ID" value="MFC1800069.1"/>
    <property type="molecule type" value="Genomic_DNA"/>
</dbReference>
<organism evidence="1 2">
    <name type="scientific">Eiseniibacteriota bacterium</name>
    <dbReference type="NCBI Taxonomy" id="2212470"/>
    <lineage>
        <taxon>Bacteria</taxon>
        <taxon>Candidatus Eiseniibacteriota</taxon>
    </lineage>
</organism>
<protein>
    <recommendedName>
        <fullName evidence="3">Phage tail protein</fullName>
    </recommendedName>
</protein>
<dbReference type="Proteomes" id="UP001594288">
    <property type="component" value="Unassembled WGS sequence"/>
</dbReference>
<gene>
    <name evidence="1" type="ORF">ACFL2Z_04055</name>
</gene>